<evidence type="ECO:0000313" key="2">
    <source>
        <dbReference type="Proteomes" id="UP000517916"/>
    </source>
</evidence>
<dbReference type="EMBL" id="JACJID010000003">
    <property type="protein sequence ID" value="MBA8927344.1"/>
    <property type="molecule type" value="Genomic_DNA"/>
</dbReference>
<organism evidence="1 2">
    <name type="scientific">Kutzneria viridogrisea</name>
    <dbReference type="NCBI Taxonomy" id="47990"/>
    <lineage>
        <taxon>Bacteria</taxon>
        <taxon>Bacillati</taxon>
        <taxon>Actinomycetota</taxon>
        <taxon>Actinomycetes</taxon>
        <taxon>Pseudonocardiales</taxon>
        <taxon>Pseudonocardiaceae</taxon>
        <taxon>Kutzneria</taxon>
    </lineage>
</organism>
<dbReference type="RefSeq" id="WP_025355485.1">
    <property type="nucleotide sequence ID" value="NZ_BAAABQ010000057.1"/>
</dbReference>
<keyword evidence="2" id="KW-1185">Reference proteome</keyword>
<protein>
    <submittedName>
        <fullName evidence="1">Uncharacterized protein</fullName>
    </submittedName>
</protein>
<gene>
    <name evidence="1" type="ORF">BC739_004550</name>
</gene>
<reference evidence="1 2" key="1">
    <citation type="submission" date="2020-08" db="EMBL/GenBank/DDBJ databases">
        <title>Genomic Encyclopedia of Archaeal and Bacterial Type Strains, Phase II (KMG-II): from individual species to whole genera.</title>
        <authorList>
            <person name="Goeker M."/>
        </authorList>
    </citation>
    <scope>NUCLEOTIDE SEQUENCE [LARGE SCALE GENOMIC DNA]</scope>
    <source>
        <strain evidence="1 2">DSM 43850</strain>
    </source>
</reference>
<proteinExistence type="predicted"/>
<name>A0ABR6BKD5_9PSEU</name>
<dbReference type="Proteomes" id="UP000517916">
    <property type="component" value="Unassembled WGS sequence"/>
</dbReference>
<accession>A0ABR6BKD5</accession>
<sequence>MGSAASGRIGRLLVVAVVGAATALGVTGPTAGAGPGPSFRVVPSPALPEGSTLSAVTTFGENHAWVVGATPTGALVERWDGHAWSLVPAPSTDGYLASVSAVAADEVWAVGSRNSVVQPVIVHGSSHGVTEVSVPGFADGFLNSVSASGPKDVWAVGGRTFDDPTPLVLHYDGHAWATVPVPAGGTSRLYFTAISATAPNDVWASGWKTIGTGTDLVAAVQHWDGHGWTDRSPAGLFDAESLSVSGSRVWTVAAREIAQRSGGAWTTLPAIPTDPSKRRSVDSISGDPSGNLWAAGRTYPPSGSPRPTFGSLDRWNGHAWTNYALPTALAGGQTVAIAVAATPSGNTAWAVITNTKVRTLGTPGLAILRATAP</sequence>
<evidence type="ECO:0000313" key="1">
    <source>
        <dbReference type="EMBL" id="MBA8927344.1"/>
    </source>
</evidence>
<comment type="caution">
    <text evidence="1">The sequence shown here is derived from an EMBL/GenBank/DDBJ whole genome shotgun (WGS) entry which is preliminary data.</text>
</comment>